<comment type="caution">
    <text evidence="1">The sequence shown here is derived from an EMBL/GenBank/DDBJ whole genome shotgun (WGS) entry which is preliminary data.</text>
</comment>
<gene>
    <name evidence="1" type="ORF">C5O23_05195</name>
</gene>
<dbReference type="EMBL" id="PUEC01000009">
    <property type="protein sequence ID" value="PWB02826.1"/>
    <property type="molecule type" value="Genomic_DNA"/>
</dbReference>
<dbReference type="RefSeq" id="WP_107031891.1">
    <property type="nucleotide sequence ID" value="NZ_CAJSYL010000010.1"/>
</dbReference>
<keyword evidence="2" id="KW-1185">Reference proteome</keyword>
<evidence type="ECO:0000313" key="2">
    <source>
        <dbReference type="Proteomes" id="UP000244905"/>
    </source>
</evidence>
<proteinExistence type="predicted"/>
<sequence>MAHNLKYLLAVTIVGLSLSTSSCGKGHSVSDQFAAAEIAIADEDMNATRDICNGIMTSAEKEGIEASDYARLSILYMQLNDRTDNPDDIQLAARCYREAFKLNADSAQNFYRTLPVEQEKYAMTLSTIVHALDNPREIPSDHDWEVPATEIGKVTDPAVVDSINQDCGHIH</sequence>
<name>A0A2V1IQU2_9BACT</name>
<evidence type="ECO:0000313" key="1">
    <source>
        <dbReference type="EMBL" id="PWB02826.1"/>
    </source>
</evidence>
<dbReference type="GeneID" id="82525738"/>
<dbReference type="AlphaFoldDB" id="A0A2V1IQU2"/>
<dbReference type="PROSITE" id="PS51257">
    <property type="entry name" value="PROKAR_LIPOPROTEIN"/>
    <property type="match status" value="1"/>
</dbReference>
<organism evidence="1 2">
    <name type="scientific">Duncaniella muris</name>
    <dbReference type="NCBI Taxonomy" id="2094150"/>
    <lineage>
        <taxon>Bacteria</taxon>
        <taxon>Pseudomonadati</taxon>
        <taxon>Bacteroidota</taxon>
        <taxon>Bacteroidia</taxon>
        <taxon>Bacteroidales</taxon>
        <taxon>Muribaculaceae</taxon>
        <taxon>Duncaniella</taxon>
    </lineage>
</organism>
<accession>A0A2V1IQU2</accession>
<protein>
    <submittedName>
        <fullName evidence="1">Uncharacterized protein</fullName>
    </submittedName>
</protein>
<dbReference type="Proteomes" id="UP000244905">
    <property type="component" value="Unassembled WGS sequence"/>
</dbReference>
<reference evidence="2" key="1">
    <citation type="submission" date="2018-02" db="EMBL/GenBank/DDBJ databases">
        <authorList>
            <person name="Clavel T."/>
            <person name="Strowig T."/>
        </authorList>
    </citation>
    <scope>NUCLEOTIDE SEQUENCE [LARGE SCALE GENOMIC DNA]</scope>
    <source>
        <strain evidence="2">DSM 103720</strain>
    </source>
</reference>